<dbReference type="Gene3D" id="2.130.10.10">
    <property type="entry name" value="YVTN repeat-like/Quinoprotein amine dehydrogenase"/>
    <property type="match status" value="2"/>
</dbReference>
<evidence type="ECO:0000256" key="1">
    <source>
        <dbReference type="ARBA" id="ARBA00022574"/>
    </source>
</evidence>
<name>A0AAD5X6A1_9FUNG</name>
<proteinExistence type="predicted"/>
<dbReference type="AlphaFoldDB" id="A0AAD5X6A1"/>
<accession>A0AAD5X6A1</accession>
<gene>
    <name evidence="5" type="primary">WDR95_2</name>
    <name evidence="5" type="ORF">HK097_003051</name>
</gene>
<dbReference type="InterPro" id="IPR015943">
    <property type="entry name" value="WD40/YVTN_repeat-like_dom_sf"/>
</dbReference>
<comment type="caution">
    <text evidence="5">The sequence shown here is derived from an EMBL/GenBank/DDBJ whole genome shotgun (WGS) entry which is preliminary data.</text>
</comment>
<evidence type="ECO:0000313" key="6">
    <source>
        <dbReference type="Proteomes" id="UP001212841"/>
    </source>
</evidence>
<dbReference type="Proteomes" id="UP001212841">
    <property type="component" value="Unassembled WGS sequence"/>
</dbReference>
<dbReference type="PANTHER" id="PTHR44324">
    <property type="entry name" value="WD40 REPEAT DOMAIN 95"/>
    <property type="match status" value="1"/>
</dbReference>
<dbReference type="EMBL" id="JADGJD010000017">
    <property type="protein sequence ID" value="KAJ3056891.1"/>
    <property type="molecule type" value="Genomic_DNA"/>
</dbReference>
<evidence type="ECO:0000313" key="5">
    <source>
        <dbReference type="EMBL" id="KAJ3056891.1"/>
    </source>
</evidence>
<keyword evidence="6" id="KW-1185">Reference proteome</keyword>
<sequence>MAFDSGGRRLVTGGRDGTIRTWNFNNGQQLQELVKADDSEVTSIAYLDTRDSKFFVATGWNRKITLFPDSPTMFNVYPSSEWPTEGSGERPLHHDDVLSLACYPPHLLATSSYDGEIVVCNLQSGHVLHRLRSLELEEGGGRSVDKVIFLTDRNTSLDASLISSGADGMIRWWNAEQGYLCWEVDGSQGRGEGIYAMRANTSGTLLITGDAFGWITCWDISDTCVDEDNKGPESYVMPILDTWRAHRRCIVSVDLAEAVGCVVTAGTDGCVRLFTLKGEYIGTFGQMTLWNISNPSTWMHPFLPPDVEAALQEEEADHEAVERLKTVAKKMTNFARQRKTSKSLKSLAGGQNPQQPKPTRVPPLVRAPSKQAVTTTRIRTPAHATEKPATPVRRTPPPKTADLLRRDYNTWYTNSLFAKEEFHRHFPHHQKPSIPPIGDSFGDRMDHAGTVGQNLRIYNKLKPYELTDVSQLLQTSSVVGIGKGSK</sequence>
<feature type="region of interest" description="Disordered" evidence="4">
    <location>
        <begin position="334"/>
        <end position="402"/>
    </location>
</feature>
<feature type="repeat" description="WD" evidence="3">
    <location>
        <begin position="1"/>
        <end position="32"/>
    </location>
</feature>
<evidence type="ECO:0000256" key="3">
    <source>
        <dbReference type="PROSITE-ProRule" id="PRU00221"/>
    </source>
</evidence>
<dbReference type="InterPro" id="IPR019775">
    <property type="entry name" value="WD40_repeat_CS"/>
</dbReference>
<dbReference type="PROSITE" id="PS50082">
    <property type="entry name" value="WD_REPEATS_2"/>
    <property type="match status" value="1"/>
</dbReference>
<dbReference type="Pfam" id="PF00400">
    <property type="entry name" value="WD40"/>
    <property type="match status" value="1"/>
</dbReference>
<dbReference type="InterPro" id="IPR036322">
    <property type="entry name" value="WD40_repeat_dom_sf"/>
</dbReference>
<organism evidence="5 6">
    <name type="scientific">Rhizophlyctis rosea</name>
    <dbReference type="NCBI Taxonomy" id="64517"/>
    <lineage>
        <taxon>Eukaryota</taxon>
        <taxon>Fungi</taxon>
        <taxon>Fungi incertae sedis</taxon>
        <taxon>Chytridiomycota</taxon>
        <taxon>Chytridiomycota incertae sedis</taxon>
        <taxon>Chytridiomycetes</taxon>
        <taxon>Rhizophlyctidales</taxon>
        <taxon>Rhizophlyctidaceae</taxon>
        <taxon>Rhizophlyctis</taxon>
    </lineage>
</organism>
<dbReference type="InterPro" id="IPR001680">
    <property type="entry name" value="WD40_rpt"/>
</dbReference>
<evidence type="ECO:0000256" key="2">
    <source>
        <dbReference type="ARBA" id="ARBA00022737"/>
    </source>
</evidence>
<dbReference type="InterPro" id="IPR051242">
    <property type="entry name" value="WD-EF-hand_domain"/>
</dbReference>
<dbReference type="PROSITE" id="PS00678">
    <property type="entry name" value="WD_REPEATS_1"/>
    <property type="match status" value="1"/>
</dbReference>
<reference evidence="5" key="1">
    <citation type="submission" date="2020-05" db="EMBL/GenBank/DDBJ databases">
        <title>Phylogenomic resolution of chytrid fungi.</title>
        <authorList>
            <person name="Stajich J.E."/>
            <person name="Amses K."/>
            <person name="Simmons R."/>
            <person name="Seto K."/>
            <person name="Myers J."/>
            <person name="Bonds A."/>
            <person name="Quandt C.A."/>
            <person name="Barry K."/>
            <person name="Liu P."/>
            <person name="Grigoriev I."/>
            <person name="Longcore J.E."/>
            <person name="James T.Y."/>
        </authorList>
    </citation>
    <scope>NUCLEOTIDE SEQUENCE</scope>
    <source>
        <strain evidence="5">JEL0318</strain>
    </source>
</reference>
<dbReference type="SMART" id="SM00320">
    <property type="entry name" value="WD40"/>
    <property type="match status" value="5"/>
</dbReference>
<dbReference type="PROSITE" id="PS50294">
    <property type="entry name" value="WD_REPEATS_REGION"/>
    <property type="match status" value="1"/>
</dbReference>
<protein>
    <submittedName>
        <fullName evidence="5">WD40 repeat domain 95</fullName>
    </submittedName>
</protein>
<dbReference type="SUPFAM" id="SSF50978">
    <property type="entry name" value="WD40 repeat-like"/>
    <property type="match status" value="1"/>
</dbReference>
<dbReference type="PANTHER" id="PTHR44324:SF4">
    <property type="entry name" value="WD40 REPEAT DOMAIN 95"/>
    <property type="match status" value="1"/>
</dbReference>
<evidence type="ECO:0000256" key="4">
    <source>
        <dbReference type="SAM" id="MobiDB-lite"/>
    </source>
</evidence>
<keyword evidence="1 3" id="KW-0853">WD repeat</keyword>
<keyword evidence="2" id="KW-0677">Repeat</keyword>